<reference evidence="4" key="1">
    <citation type="submission" date="2025-08" db="UniProtKB">
        <authorList>
            <consortium name="RefSeq"/>
        </authorList>
    </citation>
    <scope>IDENTIFICATION</scope>
    <source>
        <tissue evidence="4">Whole sample</tissue>
    </source>
</reference>
<dbReference type="KEGG" id="cvn:111102713"/>
<dbReference type="Pfam" id="PF01546">
    <property type="entry name" value="Peptidase_M20"/>
    <property type="match status" value="1"/>
</dbReference>
<dbReference type="Proteomes" id="UP000694844">
    <property type="component" value="Chromosome 7"/>
</dbReference>
<dbReference type="AlphaFoldDB" id="A0A8B8AL06"/>
<evidence type="ECO:0000313" key="4">
    <source>
        <dbReference type="RefSeq" id="XP_022291273.1"/>
    </source>
</evidence>
<evidence type="ECO:0000259" key="2">
    <source>
        <dbReference type="Pfam" id="PF07687"/>
    </source>
</evidence>
<dbReference type="OrthoDB" id="6119954at2759"/>
<gene>
    <name evidence="4" type="primary">LOC111102713</name>
</gene>
<feature type="domain" description="Peptidase M20 dimerisation" evidence="2">
    <location>
        <begin position="176"/>
        <end position="266"/>
    </location>
</feature>
<dbReference type="SUPFAM" id="SSF53187">
    <property type="entry name" value="Zn-dependent exopeptidases"/>
    <property type="match status" value="1"/>
</dbReference>
<dbReference type="FunFam" id="3.30.70.360:FF:000004">
    <property type="entry name" value="Peptidase M20 domain-containing protein 2"/>
    <property type="match status" value="1"/>
</dbReference>
<dbReference type="PANTHER" id="PTHR30575">
    <property type="entry name" value="PEPTIDASE M20"/>
    <property type="match status" value="1"/>
</dbReference>
<dbReference type="RefSeq" id="XP_022291273.1">
    <property type="nucleotide sequence ID" value="XM_022435565.1"/>
</dbReference>
<dbReference type="GO" id="GO:0016805">
    <property type="term" value="F:dipeptidase activity"/>
    <property type="evidence" value="ECO:0007669"/>
    <property type="project" value="InterPro"/>
</dbReference>
<dbReference type="Gene3D" id="3.40.630.10">
    <property type="entry name" value="Zn peptidases"/>
    <property type="match status" value="1"/>
</dbReference>
<organism evidence="3 4">
    <name type="scientific">Crassostrea virginica</name>
    <name type="common">Eastern oyster</name>
    <dbReference type="NCBI Taxonomy" id="6565"/>
    <lineage>
        <taxon>Eukaryota</taxon>
        <taxon>Metazoa</taxon>
        <taxon>Spiralia</taxon>
        <taxon>Lophotrochozoa</taxon>
        <taxon>Mollusca</taxon>
        <taxon>Bivalvia</taxon>
        <taxon>Autobranchia</taxon>
        <taxon>Pteriomorphia</taxon>
        <taxon>Ostreida</taxon>
        <taxon>Ostreoidea</taxon>
        <taxon>Ostreidae</taxon>
        <taxon>Crassostrea</taxon>
    </lineage>
</organism>
<evidence type="ECO:0000313" key="3">
    <source>
        <dbReference type="Proteomes" id="UP000694844"/>
    </source>
</evidence>
<dbReference type="PIRSF" id="PIRSF037226">
    <property type="entry name" value="Amidohydrolase_ACY1L2_prd"/>
    <property type="match status" value="1"/>
</dbReference>
<dbReference type="GeneID" id="111102713"/>
<protein>
    <recommendedName>
        <fullName evidence="1">Peptidase M20 domain-containing protein 2</fullName>
    </recommendedName>
</protein>
<dbReference type="InterPro" id="IPR036264">
    <property type="entry name" value="Bact_exopeptidase_dim_dom"/>
</dbReference>
<dbReference type="PANTHER" id="PTHR30575:SF0">
    <property type="entry name" value="XAA-ARG DIPEPTIDASE"/>
    <property type="match status" value="1"/>
</dbReference>
<dbReference type="SUPFAM" id="SSF55031">
    <property type="entry name" value="Bacterial exopeptidase dimerisation domain"/>
    <property type="match status" value="1"/>
</dbReference>
<evidence type="ECO:0000256" key="1">
    <source>
        <dbReference type="PIRNR" id="PIRNR037226"/>
    </source>
</evidence>
<dbReference type="InterPro" id="IPR017439">
    <property type="entry name" value="Amidohydrolase"/>
</dbReference>
<dbReference type="Pfam" id="PF07687">
    <property type="entry name" value="M20_dimer"/>
    <property type="match status" value="1"/>
</dbReference>
<dbReference type="InterPro" id="IPR017144">
    <property type="entry name" value="Xaa-Arg_dipeptidase"/>
</dbReference>
<name>A0A8B8AL06_CRAVI</name>
<dbReference type="InterPro" id="IPR011650">
    <property type="entry name" value="Peptidase_M20_dimer"/>
</dbReference>
<dbReference type="InterPro" id="IPR002933">
    <property type="entry name" value="Peptidase_M20"/>
</dbReference>
<dbReference type="Gene3D" id="3.30.70.360">
    <property type="match status" value="1"/>
</dbReference>
<comment type="similarity">
    <text evidence="1">Belongs to the peptidase M20A family.</text>
</comment>
<sequence>MEQAKKAACDFIDKYADDLHQLSKSIWENPELAYKEHHAHDVITEFLIKHDFSVEKHYKLDTAFRAEFSTPDPKNKPRIAVLCEYDALPGIGHACGHNLIAEVGVAAGIAIKHAMTSFGETLSGQLSVIGTPAEEGRCGKHDLIAAGAFSSVDVAMMAHPSQYTLARPKYTSMIPVTIRFNGQAAHSASHPWEGLNALDAAVMCYSSISCLRQQMKPAWRVHGVIRKGGLEPNIIPDETELEFFLRTPSETELEVLKKKVVDCINGAALCTGCQASYTFGDKHYQALLSNNTMAELFEENGRTLGIEFDQREEIRVKFGGSTDMGNVSHVVPSIHPKFYIGTTVSNHSKGFTVAAGTDAAQDYSLSVAKALAMTAIDILSKPAVITRIREDFHRDVPVQGLS</sequence>
<accession>A0A8B8AL06</accession>
<dbReference type="NCBIfam" id="TIGR01891">
    <property type="entry name" value="amidohydrolases"/>
    <property type="match status" value="1"/>
</dbReference>
<proteinExistence type="inferred from homology"/>
<dbReference type="CDD" id="cd05672">
    <property type="entry name" value="M20_ACY1L2-like"/>
    <property type="match status" value="1"/>
</dbReference>
<keyword evidence="3" id="KW-1185">Reference proteome</keyword>
<dbReference type="InterPro" id="IPR052030">
    <property type="entry name" value="Peptidase_M20/M20A_hydrolases"/>
</dbReference>